<dbReference type="PROSITE" id="PS51257">
    <property type="entry name" value="PROKAR_LIPOPROTEIN"/>
    <property type="match status" value="1"/>
</dbReference>
<dbReference type="Proteomes" id="UP001501323">
    <property type="component" value="Unassembled WGS sequence"/>
</dbReference>
<protein>
    <submittedName>
        <fullName evidence="3">Uncharacterized protein</fullName>
    </submittedName>
</protein>
<name>A0ABP9DQN6_9GAMM</name>
<keyword evidence="2" id="KW-0732">Signal</keyword>
<keyword evidence="4" id="KW-1185">Reference proteome</keyword>
<sequence>MFRKPLLLLASLVAATACSPLSARPLVRMDVVDRDTGQWLPEYHHRGDHWIAGRPGHRYAVRLTNTTGERVLVVLSVDGVNAVTGETAHPAQAGYVLAPWQSTEIDGWRKSLDDVAQFVFTDLPDSYAARTGRPDNVGTIGIAVFRERTFYPPPSPIGPPIARQDSAGNASRAHAPAAQATQSESAAADSAYGGGVARQRIGTGHGARQWAPVARTGFERASRSPAQVIQLRYDDVDTLAARGILPQPYRYGHRHEGPRAFPGGFVTDPPGW</sequence>
<evidence type="ECO:0000313" key="3">
    <source>
        <dbReference type="EMBL" id="GAA4854435.1"/>
    </source>
</evidence>
<dbReference type="EMBL" id="BAABJY010000001">
    <property type="protein sequence ID" value="GAA4854435.1"/>
    <property type="molecule type" value="Genomic_DNA"/>
</dbReference>
<feature type="compositionally biased region" description="Low complexity" evidence="1">
    <location>
        <begin position="175"/>
        <end position="191"/>
    </location>
</feature>
<accession>A0ABP9DQN6</accession>
<feature type="signal peptide" evidence="2">
    <location>
        <begin position="1"/>
        <end position="23"/>
    </location>
</feature>
<comment type="caution">
    <text evidence="3">The sequence shown here is derived from an EMBL/GenBank/DDBJ whole genome shotgun (WGS) entry which is preliminary data.</text>
</comment>
<reference evidence="4" key="1">
    <citation type="journal article" date="2019" name="Int. J. Syst. Evol. Microbiol.">
        <title>The Global Catalogue of Microorganisms (GCM) 10K type strain sequencing project: providing services to taxonomists for standard genome sequencing and annotation.</title>
        <authorList>
            <consortium name="The Broad Institute Genomics Platform"/>
            <consortium name="The Broad Institute Genome Sequencing Center for Infectious Disease"/>
            <person name="Wu L."/>
            <person name="Ma J."/>
        </authorList>
    </citation>
    <scope>NUCLEOTIDE SEQUENCE [LARGE SCALE GENOMIC DNA]</scope>
    <source>
        <strain evidence="4">JCM 18392</strain>
    </source>
</reference>
<gene>
    <name evidence="3" type="ORF">GCM10023332_02340</name>
</gene>
<evidence type="ECO:0000256" key="1">
    <source>
        <dbReference type="SAM" id="MobiDB-lite"/>
    </source>
</evidence>
<evidence type="ECO:0000313" key="4">
    <source>
        <dbReference type="Proteomes" id="UP001501323"/>
    </source>
</evidence>
<evidence type="ECO:0000256" key="2">
    <source>
        <dbReference type="SAM" id="SignalP"/>
    </source>
</evidence>
<organism evidence="3 4">
    <name type="scientific">Luteimonas vadosa</name>
    <dbReference type="NCBI Taxonomy" id="1165507"/>
    <lineage>
        <taxon>Bacteria</taxon>
        <taxon>Pseudomonadati</taxon>
        <taxon>Pseudomonadota</taxon>
        <taxon>Gammaproteobacteria</taxon>
        <taxon>Lysobacterales</taxon>
        <taxon>Lysobacteraceae</taxon>
        <taxon>Luteimonas</taxon>
    </lineage>
</organism>
<proteinExistence type="predicted"/>
<feature type="region of interest" description="Disordered" evidence="1">
    <location>
        <begin position="153"/>
        <end position="191"/>
    </location>
</feature>
<dbReference type="RefSeq" id="WP_345293671.1">
    <property type="nucleotide sequence ID" value="NZ_BAABJY010000001.1"/>
</dbReference>
<feature type="chain" id="PRO_5046576928" evidence="2">
    <location>
        <begin position="24"/>
        <end position="272"/>
    </location>
</feature>